<feature type="domain" description="CBM39" evidence="2">
    <location>
        <begin position="22"/>
        <end position="122"/>
    </location>
</feature>
<reference evidence="3" key="1">
    <citation type="journal article" date="2023" name="Insect Mol. Biol.">
        <title>Genome sequencing provides insights into the evolution of gene families encoding plant cell wall-degrading enzymes in longhorned beetles.</title>
        <authorList>
            <person name="Shin N.R."/>
            <person name="Okamura Y."/>
            <person name="Kirsch R."/>
            <person name="Pauchet Y."/>
        </authorList>
    </citation>
    <scope>NUCLEOTIDE SEQUENCE</scope>
    <source>
        <strain evidence="3">RBIC_L_NR</strain>
    </source>
</reference>
<evidence type="ECO:0000259" key="2">
    <source>
        <dbReference type="PROSITE" id="PS51969"/>
    </source>
</evidence>
<dbReference type="EMBL" id="JANEYF010000274">
    <property type="protein sequence ID" value="KAJ8970984.1"/>
    <property type="molecule type" value="Genomic_DNA"/>
</dbReference>
<protein>
    <recommendedName>
        <fullName evidence="2">CBM39 domain-containing protein</fullName>
    </recommendedName>
</protein>
<dbReference type="Proteomes" id="UP001162156">
    <property type="component" value="Unassembled WGS sequence"/>
</dbReference>
<dbReference type="AlphaFoldDB" id="A0AAV8ZTZ6"/>
<evidence type="ECO:0000256" key="1">
    <source>
        <dbReference type="SAM" id="SignalP"/>
    </source>
</evidence>
<evidence type="ECO:0000313" key="3">
    <source>
        <dbReference type="EMBL" id="KAJ8970984.1"/>
    </source>
</evidence>
<dbReference type="GO" id="GO:0030246">
    <property type="term" value="F:carbohydrate binding"/>
    <property type="evidence" value="ECO:0007669"/>
    <property type="project" value="InterPro"/>
</dbReference>
<dbReference type="Pfam" id="PF15886">
    <property type="entry name" value="CBM39"/>
    <property type="match status" value="1"/>
</dbReference>
<gene>
    <name evidence="3" type="ORF">NQ314_000945</name>
</gene>
<proteinExistence type="predicted"/>
<feature type="signal peptide" evidence="1">
    <location>
        <begin position="1"/>
        <end position="19"/>
    </location>
</feature>
<keyword evidence="4" id="KW-1185">Reference proteome</keyword>
<keyword evidence="1" id="KW-0732">Signal</keyword>
<evidence type="ECO:0000313" key="4">
    <source>
        <dbReference type="Proteomes" id="UP001162156"/>
    </source>
</evidence>
<dbReference type="PROSITE" id="PS51969">
    <property type="entry name" value="CBM39"/>
    <property type="match status" value="1"/>
</dbReference>
<name>A0AAV8ZTZ6_9CUCU</name>
<dbReference type="Gene3D" id="2.60.40.2140">
    <property type="entry name" value="Beta-1,3-glucan-recognition protein, N-terminal domain"/>
    <property type="match status" value="1"/>
</dbReference>
<comment type="caution">
    <text evidence="3">The sequence shown here is derived from an EMBL/GenBank/DDBJ whole genome shotgun (WGS) entry which is preliminary data.</text>
</comment>
<accession>A0AAV8ZTZ6</accession>
<sequence>MEAVLYLALTIVSSNLIFAQDYTVPEPTIEVFTPKGFQISIPHEEGINLFAFHGNINVPMEGLDAGQFSRDILKRRGDRWVFEDKRSKLKKGDVIYYWLFVIKDSLGYRYDDGVFIVEGNLINNCLSFI</sequence>
<organism evidence="3 4">
    <name type="scientific">Rhamnusium bicolor</name>
    <dbReference type="NCBI Taxonomy" id="1586634"/>
    <lineage>
        <taxon>Eukaryota</taxon>
        <taxon>Metazoa</taxon>
        <taxon>Ecdysozoa</taxon>
        <taxon>Arthropoda</taxon>
        <taxon>Hexapoda</taxon>
        <taxon>Insecta</taxon>
        <taxon>Pterygota</taxon>
        <taxon>Neoptera</taxon>
        <taxon>Endopterygota</taxon>
        <taxon>Coleoptera</taxon>
        <taxon>Polyphaga</taxon>
        <taxon>Cucujiformia</taxon>
        <taxon>Chrysomeloidea</taxon>
        <taxon>Cerambycidae</taxon>
        <taxon>Lepturinae</taxon>
        <taxon>Rhagiini</taxon>
        <taxon>Rhamnusium</taxon>
    </lineage>
</organism>
<dbReference type="InterPro" id="IPR031756">
    <property type="entry name" value="BGBP_N"/>
</dbReference>
<feature type="chain" id="PRO_5043967490" description="CBM39 domain-containing protein" evidence="1">
    <location>
        <begin position="20"/>
        <end position="129"/>
    </location>
</feature>
<dbReference type="InterPro" id="IPR043030">
    <property type="entry name" value="BGBP_N_sf"/>
</dbReference>